<dbReference type="AlphaFoldDB" id="A0A7S1VGS9"/>
<protein>
    <submittedName>
        <fullName evidence="1">Uncharacterized protein</fullName>
    </submittedName>
</protein>
<organism evidence="1">
    <name type="scientific">Grammatophora oceanica</name>
    <dbReference type="NCBI Taxonomy" id="210454"/>
    <lineage>
        <taxon>Eukaryota</taxon>
        <taxon>Sar</taxon>
        <taxon>Stramenopiles</taxon>
        <taxon>Ochrophyta</taxon>
        <taxon>Bacillariophyta</taxon>
        <taxon>Fragilariophyceae</taxon>
        <taxon>Fragilariophycidae</taxon>
        <taxon>Rhabdonematales</taxon>
        <taxon>Grammatophoraceae</taxon>
        <taxon>Grammatophora</taxon>
    </lineage>
</organism>
<gene>
    <name evidence="1" type="ORF">GOCE00092_LOCUS20861</name>
</gene>
<evidence type="ECO:0000313" key="1">
    <source>
        <dbReference type="EMBL" id="CAD9299265.1"/>
    </source>
</evidence>
<dbReference type="EMBL" id="HBGK01039977">
    <property type="protein sequence ID" value="CAD9299265.1"/>
    <property type="molecule type" value="Transcribed_RNA"/>
</dbReference>
<proteinExistence type="predicted"/>
<name>A0A7S1VGS9_9STRA</name>
<reference evidence="1" key="1">
    <citation type="submission" date="2021-01" db="EMBL/GenBank/DDBJ databases">
        <authorList>
            <person name="Corre E."/>
            <person name="Pelletier E."/>
            <person name="Niang G."/>
            <person name="Scheremetjew M."/>
            <person name="Finn R."/>
            <person name="Kale V."/>
            <person name="Holt S."/>
            <person name="Cochrane G."/>
            <person name="Meng A."/>
            <person name="Brown T."/>
            <person name="Cohen L."/>
        </authorList>
    </citation>
    <scope>NUCLEOTIDE SEQUENCE</scope>
    <source>
        <strain evidence="1">CCMP 410</strain>
    </source>
</reference>
<accession>A0A7S1VGS9</accession>
<sequence>MIKHDGTAHESRRFLDLVEQGLRTGQKGTELLSIDFDLPRDGTIEAAQRSVECRAAIIGKRKTETAGLDEGSYLVQESSTCPILTFAQELSRLTLLVYFPWIRP</sequence>